<accession>A0A8K0NCB2</accession>
<sequence length="58" mass="6873">MAVPRWHRLGSELRGWPLLHSLLQVLDSIGQHLNLADQTTKLPRVRHHERLYWLCKPV</sequence>
<evidence type="ECO:0000313" key="1">
    <source>
        <dbReference type="EMBL" id="KAG1366930.1"/>
    </source>
</evidence>
<comment type="caution">
    <text evidence="1">The sequence shown here is derived from an EMBL/GenBank/DDBJ whole genome shotgun (WGS) entry which is preliminary data.</text>
</comment>
<protein>
    <submittedName>
        <fullName evidence="1">Uncharacterized protein</fullName>
    </submittedName>
</protein>
<name>A0A8K0NCB2_COCNU</name>
<keyword evidence="2" id="KW-1185">Reference proteome</keyword>
<organism evidence="1 2">
    <name type="scientific">Cocos nucifera</name>
    <name type="common">Coconut palm</name>
    <dbReference type="NCBI Taxonomy" id="13894"/>
    <lineage>
        <taxon>Eukaryota</taxon>
        <taxon>Viridiplantae</taxon>
        <taxon>Streptophyta</taxon>
        <taxon>Embryophyta</taxon>
        <taxon>Tracheophyta</taxon>
        <taxon>Spermatophyta</taxon>
        <taxon>Magnoliopsida</taxon>
        <taxon>Liliopsida</taxon>
        <taxon>Arecaceae</taxon>
        <taxon>Arecoideae</taxon>
        <taxon>Cocoseae</taxon>
        <taxon>Attaleinae</taxon>
        <taxon>Cocos</taxon>
    </lineage>
</organism>
<gene>
    <name evidence="1" type="ORF">COCNU_13G007200</name>
</gene>
<dbReference type="AlphaFoldDB" id="A0A8K0NCB2"/>
<dbReference type="EMBL" id="CM017884">
    <property type="protein sequence ID" value="KAG1366930.1"/>
    <property type="molecule type" value="Genomic_DNA"/>
</dbReference>
<dbReference type="Proteomes" id="UP000797356">
    <property type="component" value="Chromosome 13"/>
</dbReference>
<evidence type="ECO:0000313" key="2">
    <source>
        <dbReference type="Proteomes" id="UP000797356"/>
    </source>
</evidence>
<proteinExistence type="predicted"/>
<reference evidence="1" key="1">
    <citation type="journal article" date="2017" name="Gigascience">
        <title>The genome draft of coconut (Cocos nucifera).</title>
        <authorList>
            <person name="Xiao Y."/>
            <person name="Xu P."/>
            <person name="Fan H."/>
            <person name="Baudouin L."/>
            <person name="Xia W."/>
            <person name="Bocs S."/>
            <person name="Xu J."/>
            <person name="Li Q."/>
            <person name="Guo A."/>
            <person name="Zhou L."/>
            <person name="Li J."/>
            <person name="Wu Y."/>
            <person name="Ma Z."/>
            <person name="Armero A."/>
            <person name="Issali A.E."/>
            <person name="Liu N."/>
            <person name="Peng M."/>
            <person name="Yang Y."/>
        </authorList>
    </citation>
    <scope>NUCLEOTIDE SEQUENCE</scope>
    <source>
        <tissue evidence="1">Spear leaf of Hainan Tall coconut</tissue>
    </source>
</reference>
<reference evidence="1" key="2">
    <citation type="submission" date="2019-07" db="EMBL/GenBank/DDBJ databases">
        <authorList>
            <person name="Yang Y."/>
            <person name="Bocs S."/>
            <person name="Baudouin L."/>
        </authorList>
    </citation>
    <scope>NUCLEOTIDE SEQUENCE</scope>
    <source>
        <tissue evidence="1">Spear leaf of Hainan Tall coconut</tissue>
    </source>
</reference>